<sequence>MTTLRAPDLTLTSLTVGANLYCNPVAPGDFPDPFVLEHEGVYYAYATNYKGVDLPVRTSTDLVNWEFRGNAMGTLPKWARRGFTWAPDIMKVAGGFMLYYTARHRKSGLQVIGAAFSKSPLGPFEDTCAEPLISQIPLGGAIDAHAFEDADGKRYLYWKNDGNALRQKTWLWVQRLSDNGRQLLGAPKKLLVNDQPWERHLIEAPFVLRRDGKYHLFYSAAHYGDSTYGVGHAIADAPTGPFVKTDGPILRSTRDVAGPGGQGLLTDALGQTWMYYHAWTPGKIGYERKGERSMRIDPLSWEGDRPVVLRPSATPKFSPATSMEFAAD</sequence>
<dbReference type="PANTHER" id="PTHR42812:SF5">
    <property type="entry name" value="ENDO-ARABINASE"/>
    <property type="match status" value="1"/>
</dbReference>
<dbReference type="InterPro" id="IPR006710">
    <property type="entry name" value="Glyco_hydro_43"/>
</dbReference>
<keyword evidence="8" id="KW-1185">Reference proteome</keyword>
<dbReference type="Proteomes" id="UP000248326">
    <property type="component" value="Unassembled WGS sequence"/>
</dbReference>
<keyword evidence="3 6" id="KW-0326">Glycosidase</keyword>
<dbReference type="AlphaFoldDB" id="A0A318SBZ3"/>
<feature type="active site" description="Proton acceptor" evidence="4">
    <location>
        <position position="32"/>
    </location>
</feature>
<dbReference type="Pfam" id="PF04616">
    <property type="entry name" value="Glyco_hydro_43"/>
    <property type="match status" value="1"/>
</dbReference>
<organism evidence="7 8">
    <name type="scientific">Deinococcus yavapaiensis KR-236</name>
    <dbReference type="NCBI Taxonomy" id="694435"/>
    <lineage>
        <taxon>Bacteria</taxon>
        <taxon>Thermotogati</taxon>
        <taxon>Deinococcota</taxon>
        <taxon>Deinococci</taxon>
        <taxon>Deinococcales</taxon>
        <taxon>Deinococcaceae</taxon>
        <taxon>Deinococcus</taxon>
    </lineage>
</organism>
<feature type="site" description="Important for catalytic activity, responsible for pKa modulation of the active site Glu and correct orientation of both the proton donor and substrate" evidence="5">
    <location>
        <position position="143"/>
    </location>
</feature>
<dbReference type="Gene3D" id="2.115.10.20">
    <property type="entry name" value="Glycosyl hydrolase domain, family 43"/>
    <property type="match status" value="1"/>
</dbReference>
<evidence type="ECO:0000313" key="8">
    <source>
        <dbReference type="Proteomes" id="UP000248326"/>
    </source>
</evidence>
<dbReference type="PANTHER" id="PTHR42812">
    <property type="entry name" value="BETA-XYLOSIDASE"/>
    <property type="match status" value="1"/>
</dbReference>
<evidence type="ECO:0000256" key="6">
    <source>
        <dbReference type="RuleBase" id="RU361187"/>
    </source>
</evidence>
<evidence type="ECO:0000256" key="3">
    <source>
        <dbReference type="ARBA" id="ARBA00023295"/>
    </source>
</evidence>
<dbReference type="EMBL" id="QJSX01000001">
    <property type="protein sequence ID" value="PYE56528.1"/>
    <property type="molecule type" value="Genomic_DNA"/>
</dbReference>
<accession>A0A318SBZ3</accession>
<feature type="active site" description="Proton donor" evidence="4">
    <location>
        <position position="203"/>
    </location>
</feature>
<dbReference type="InterPro" id="IPR023296">
    <property type="entry name" value="Glyco_hydro_beta-prop_sf"/>
</dbReference>
<keyword evidence="2 6" id="KW-0378">Hydrolase</keyword>
<dbReference type="InterPro" id="IPR051795">
    <property type="entry name" value="Glycosyl_Hydrlase_43"/>
</dbReference>
<dbReference type="GO" id="GO:0005975">
    <property type="term" value="P:carbohydrate metabolic process"/>
    <property type="evidence" value="ECO:0007669"/>
    <property type="project" value="InterPro"/>
</dbReference>
<evidence type="ECO:0000256" key="4">
    <source>
        <dbReference type="PIRSR" id="PIRSR606710-1"/>
    </source>
</evidence>
<comment type="similarity">
    <text evidence="1 6">Belongs to the glycosyl hydrolase 43 family.</text>
</comment>
<evidence type="ECO:0000313" key="7">
    <source>
        <dbReference type="EMBL" id="PYE56528.1"/>
    </source>
</evidence>
<dbReference type="GO" id="GO:0004553">
    <property type="term" value="F:hydrolase activity, hydrolyzing O-glycosyl compounds"/>
    <property type="evidence" value="ECO:0007669"/>
    <property type="project" value="InterPro"/>
</dbReference>
<proteinExistence type="inferred from homology"/>
<gene>
    <name evidence="7" type="ORF">DES52_101332</name>
</gene>
<name>A0A318SBZ3_9DEIO</name>
<reference evidence="7 8" key="1">
    <citation type="submission" date="2018-06" db="EMBL/GenBank/DDBJ databases">
        <title>Genomic Encyclopedia of Type Strains, Phase IV (KMG-IV): sequencing the most valuable type-strain genomes for metagenomic binning, comparative biology and taxonomic classification.</title>
        <authorList>
            <person name="Goeker M."/>
        </authorList>
    </citation>
    <scope>NUCLEOTIDE SEQUENCE [LARGE SCALE GENOMIC DNA]</scope>
    <source>
        <strain evidence="7 8">DSM 18048</strain>
    </source>
</reference>
<evidence type="ECO:0000256" key="2">
    <source>
        <dbReference type="ARBA" id="ARBA00022801"/>
    </source>
</evidence>
<dbReference type="OrthoDB" id="273314at2"/>
<dbReference type="CDD" id="cd08999">
    <property type="entry name" value="GH43_ABN-like"/>
    <property type="match status" value="1"/>
</dbReference>
<dbReference type="SUPFAM" id="SSF75005">
    <property type="entry name" value="Arabinanase/levansucrase/invertase"/>
    <property type="match status" value="1"/>
</dbReference>
<dbReference type="RefSeq" id="WP_110885008.1">
    <property type="nucleotide sequence ID" value="NZ_QJSX01000001.1"/>
</dbReference>
<evidence type="ECO:0000256" key="5">
    <source>
        <dbReference type="PIRSR" id="PIRSR606710-2"/>
    </source>
</evidence>
<comment type="caution">
    <text evidence="7">The sequence shown here is derived from an EMBL/GenBank/DDBJ whole genome shotgun (WGS) entry which is preliminary data.</text>
</comment>
<evidence type="ECO:0000256" key="1">
    <source>
        <dbReference type="ARBA" id="ARBA00009865"/>
    </source>
</evidence>
<protein>
    <submittedName>
        <fullName evidence="7">Glycosyl hydrolase family 43</fullName>
    </submittedName>
</protein>